<dbReference type="InterPro" id="IPR017958">
    <property type="entry name" value="Gln-tRNA_amidoTrfase_suB_CS"/>
</dbReference>
<dbReference type="PANTHER" id="PTHR11659">
    <property type="entry name" value="GLUTAMYL-TRNA GLN AMIDOTRANSFERASE SUBUNIT B MITOCHONDRIAL AND PROKARYOTIC PET112-RELATED"/>
    <property type="match status" value="1"/>
</dbReference>
<dbReference type="EMBL" id="QZAA01000243">
    <property type="protein sequence ID" value="RQD73661.1"/>
    <property type="molecule type" value="Genomic_DNA"/>
</dbReference>
<dbReference type="Pfam" id="PF02637">
    <property type="entry name" value="GatB_Yqey"/>
    <property type="match status" value="1"/>
</dbReference>
<dbReference type="Pfam" id="PF02934">
    <property type="entry name" value="GatB_N"/>
    <property type="match status" value="1"/>
</dbReference>
<dbReference type="GO" id="GO:0006412">
    <property type="term" value="P:translation"/>
    <property type="evidence" value="ECO:0007669"/>
    <property type="project" value="UniProtKB-UniRule"/>
</dbReference>
<dbReference type="NCBIfam" id="NF004014">
    <property type="entry name" value="PRK05477.1-4"/>
    <property type="match status" value="1"/>
</dbReference>
<dbReference type="EC" id="6.3.5.-" evidence="10"/>
<keyword evidence="4 10" id="KW-0547">Nucleotide-binding</keyword>
<name>A0A424YAK5_9FIRM</name>
<gene>
    <name evidence="10 12" type="primary">gatB</name>
    <name evidence="12" type="ORF">D5R97_09085</name>
</gene>
<evidence type="ECO:0000256" key="1">
    <source>
        <dbReference type="ARBA" id="ARBA00005306"/>
    </source>
</evidence>
<comment type="function">
    <text evidence="7 10">Allows the formation of correctly charged Asn-tRNA(Asn) or Gln-tRNA(Gln) through the transamidation of misacylated Asp-tRNA(Asn) or Glu-tRNA(Gln) in organisms which lack either or both of asparaginyl-tRNA or glutaminyl-tRNA synthetases. The reaction takes place in the presence of glutamine and ATP through an activated phospho-Asp-tRNA(Asn) or phospho-Glu-tRNA(Gln).</text>
</comment>
<comment type="caution">
    <text evidence="12">The sequence shown here is derived from an EMBL/GenBank/DDBJ whole genome shotgun (WGS) entry which is preliminary data.</text>
</comment>
<evidence type="ECO:0000256" key="9">
    <source>
        <dbReference type="ARBA" id="ARBA00047913"/>
    </source>
</evidence>
<dbReference type="Gene3D" id="1.10.150.380">
    <property type="entry name" value="GatB domain, N-terminal subdomain"/>
    <property type="match status" value="1"/>
</dbReference>
<dbReference type="NCBIfam" id="TIGR00133">
    <property type="entry name" value="gatB"/>
    <property type="match status" value="1"/>
</dbReference>
<dbReference type="InterPro" id="IPR014746">
    <property type="entry name" value="Gln_synth/guanido_kin_cat_dom"/>
</dbReference>
<dbReference type="InterPro" id="IPR003789">
    <property type="entry name" value="Asn/Gln_tRNA_amidoTrase-B-like"/>
</dbReference>
<protein>
    <recommendedName>
        <fullName evidence="10">Aspartyl/glutamyl-tRNA(Asn/Gln) amidotransferase subunit B</fullName>
        <shortName evidence="10">Asp/Glu-ADT subunit B</shortName>
        <ecNumber evidence="10">6.3.5.-</ecNumber>
    </recommendedName>
</protein>
<sequence>MVKEVKTLKFEPVIGLEIHVELLTKTKIFCGCSTTFGAEPNTQTCPVCLGLPGARPILNKRAVEFAMKASLALNCDIVDYTTFDRKNYFYADLPKGYQISQYFFPTGTNGYVDINVNGEKRRIRIHQLHLEEDTGKLLHMGDILASPYSRVDFNRAGVPLIEIVTEPDVRSAEEARLFLQKLRTILLYTGISDCKMEEGSLRCDANVSIRPRGSDTFMNKTELKNMNSFRSVHRGIEYEIKRQTSVCQEGKEVVPETRHWNEDKGTTTAMRSKYAASNYRCFPDPNVVPLKTDSSWIKEVRSQLPELPDEKQERFKKEYQLPDYDAEVLTSSRELADFFDETLKGYNEPKTVSNWIMSELLGYLKAEKMEITSCKITPPQLAQLLQLIDKGTISGKIAKTVFEEMFHRGEDPDTIVEEKGLVQIADEGELEKIIQEVIEANPGPVEDFKGGKKKAMGFLVGQVMKATKGKANPQMVNKLLGEKLK</sequence>
<dbReference type="InterPro" id="IPR004413">
    <property type="entry name" value="GatB"/>
</dbReference>
<keyword evidence="6 10" id="KW-0648">Protein biosynthesis</keyword>
<evidence type="ECO:0000259" key="11">
    <source>
        <dbReference type="SMART" id="SM00845"/>
    </source>
</evidence>
<feature type="domain" description="Asn/Gln amidotransferase" evidence="11">
    <location>
        <begin position="337"/>
        <end position="484"/>
    </location>
</feature>
<evidence type="ECO:0000313" key="12">
    <source>
        <dbReference type="EMBL" id="RQD73661.1"/>
    </source>
</evidence>
<evidence type="ECO:0000256" key="5">
    <source>
        <dbReference type="ARBA" id="ARBA00022840"/>
    </source>
</evidence>
<comment type="catalytic activity">
    <reaction evidence="9 10">
        <text>L-glutamyl-tRNA(Gln) + L-glutamine + ATP + H2O = L-glutaminyl-tRNA(Gln) + L-glutamate + ADP + phosphate + H(+)</text>
        <dbReference type="Rhea" id="RHEA:17521"/>
        <dbReference type="Rhea" id="RHEA-COMP:9681"/>
        <dbReference type="Rhea" id="RHEA-COMP:9684"/>
        <dbReference type="ChEBI" id="CHEBI:15377"/>
        <dbReference type="ChEBI" id="CHEBI:15378"/>
        <dbReference type="ChEBI" id="CHEBI:29985"/>
        <dbReference type="ChEBI" id="CHEBI:30616"/>
        <dbReference type="ChEBI" id="CHEBI:43474"/>
        <dbReference type="ChEBI" id="CHEBI:58359"/>
        <dbReference type="ChEBI" id="CHEBI:78520"/>
        <dbReference type="ChEBI" id="CHEBI:78521"/>
        <dbReference type="ChEBI" id="CHEBI:456216"/>
    </reaction>
</comment>
<dbReference type="SUPFAM" id="SSF89095">
    <property type="entry name" value="GatB/YqeY motif"/>
    <property type="match status" value="1"/>
</dbReference>
<dbReference type="Gene3D" id="1.10.10.410">
    <property type="match status" value="1"/>
</dbReference>
<comment type="catalytic activity">
    <reaction evidence="8 10">
        <text>L-aspartyl-tRNA(Asn) + L-glutamine + ATP + H2O = L-asparaginyl-tRNA(Asn) + L-glutamate + ADP + phosphate + 2 H(+)</text>
        <dbReference type="Rhea" id="RHEA:14513"/>
        <dbReference type="Rhea" id="RHEA-COMP:9674"/>
        <dbReference type="Rhea" id="RHEA-COMP:9677"/>
        <dbReference type="ChEBI" id="CHEBI:15377"/>
        <dbReference type="ChEBI" id="CHEBI:15378"/>
        <dbReference type="ChEBI" id="CHEBI:29985"/>
        <dbReference type="ChEBI" id="CHEBI:30616"/>
        <dbReference type="ChEBI" id="CHEBI:43474"/>
        <dbReference type="ChEBI" id="CHEBI:58359"/>
        <dbReference type="ChEBI" id="CHEBI:78515"/>
        <dbReference type="ChEBI" id="CHEBI:78516"/>
        <dbReference type="ChEBI" id="CHEBI:456216"/>
    </reaction>
</comment>
<evidence type="ECO:0000256" key="2">
    <source>
        <dbReference type="ARBA" id="ARBA00011123"/>
    </source>
</evidence>
<evidence type="ECO:0000256" key="7">
    <source>
        <dbReference type="ARBA" id="ARBA00024799"/>
    </source>
</evidence>
<dbReference type="GO" id="GO:0070681">
    <property type="term" value="P:glutaminyl-tRNAGln biosynthesis via transamidation"/>
    <property type="evidence" value="ECO:0007669"/>
    <property type="project" value="TreeGrafter"/>
</dbReference>
<dbReference type="SUPFAM" id="SSF55931">
    <property type="entry name" value="Glutamine synthetase/guanido kinase"/>
    <property type="match status" value="1"/>
</dbReference>
<dbReference type="Proteomes" id="UP000285138">
    <property type="component" value="Unassembled WGS sequence"/>
</dbReference>
<evidence type="ECO:0000256" key="3">
    <source>
        <dbReference type="ARBA" id="ARBA00022598"/>
    </source>
</evidence>
<dbReference type="GO" id="GO:0016740">
    <property type="term" value="F:transferase activity"/>
    <property type="evidence" value="ECO:0007669"/>
    <property type="project" value="UniProtKB-KW"/>
</dbReference>
<dbReference type="InterPro" id="IPR018027">
    <property type="entry name" value="Asn/Gln_amidotransferase"/>
</dbReference>
<dbReference type="PANTHER" id="PTHR11659:SF0">
    <property type="entry name" value="GLUTAMYL-TRNA(GLN) AMIDOTRANSFERASE SUBUNIT B, MITOCHONDRIAL"/>
    <property type="match status" value="1"/>
</dbReference>
<dbReference type="InterPro" id="IPR023168">
    <property type="entry name" value="GatB_Yqey_C_2"/>
</dbReference>
<reference evidence="12 13" key="1">
    <citation type="submission" date="2018-08" db="EMBL/GenBank/DDBJ databases">
        <title>The metabolism and importance of syntrophic acetate oxidation coupled to methane or sulfide production in haloalkaline environments.</title>
        <authorList>
            <person name="Timmers P.H.A."/>
            <person name="Vavourakis C.D."/>
            <person name="Sorokin D.Y."/>
            <person name="Sinninghe Damste J.S."/>
            <person name="Muyzer G."/>
            <person name="Stams A.J.M."/>
            <person name="Plugge C.M."/>
        </authorList>
    </citation>
    <scope>NUCLEOTIDE SEQUENCE [LARGE SCALE GENOMIC DNA]</scope>
    <source>
        <strain evidence="12">MSAO_Bac1</strain>
    </source>
</reference>
<comment type="similarity">
    <text evidence="1 10">Belongs to the GatB/GatE family. GatB subfamily.</text>
</comment>
<dbReference type="InterPro" id="IPR042114">
    <property type="entry name" value="GatB_C_1"/>
</dbReference>
<dbReference type="HAMAP" id="MF_00121">
    <property type="entry name" value="GatB"/>
    <property type="match status" value="1"/>
</dbReference>
<dbReference type="FunFam" id="1.10.150.380:FF:000001">
    <property type="entry name" value="Aspartyl/glutamyl-tRNA(Asn/Gln) amidotransferase subunit B"/>
    <property type="match status" value="1"/>
</dbReference>
<dbReference type="GO" id="GO:0050567">
    <property type="term" value="F:glutaminyl-tRNA synthase (glutamine-hydrolyzing) activity"/>
    <property type="evidence" value="ECO:0007669"/>
    <property type="project" value="UniProtKB-UniRule"/>
</dbReference>
<dbReference type="SMART" id="SM00845">
    <property type="entry name" value="GatB_Yqey"/>
    <property type="match status" value="1"/>
</dbReference>
<dbReference type="NCBIfam" id="NF004012">
    <property type="entry name" value="PRK05477.1-2"/>
    <property type="match status" value="1"/>
</dbReference>
<keyword evidence="5 10" id="KW-0067">ATP-binding</keyword>
<comment type="subunit">
    <text evidence="2 10">Heterotrimer of A, B and C subunits.</text>
</comment>
<dbReference type="GO" id="GO:0005524">
    <property type="term" value="F:ATP binding"/>
    <property type="evidence" value="ECO:0007669"/>
    <property type="project" value="UniProtKB-KW"/>
</dbReference>
<dbReference type="PROSITE" id="PS01234">
    <property type="entry name" value="GATB"/>
    <property type="match status" value="1"/>
</dbReference>
<organism evidence="12 13">
    <name type="scientific">Candidatus Syntrophonatronum acetioxidans</name>
    <dbReference type="NCBI Taxonomy" id="1795816"/>
    <lineage>
        <taxon>Bacteria</taxon>
        <taxon>Bacillati</taxon>
        <taxon>Bacillota</taxon>
        <taxon>Clostridia</taxon>
        <taxon>Eubacteriales</taxon>
        <taxon>Syntrophomonadaceae</taxon>
        <taxon>Candidatus Syntrophonatronum</taxon>
    </lineage>
</organism>
<dbReference type="InterPro" id="IPR017959">
    <property type="entry name" value="Asn/Gln-tRNA_amidoTrfase_suB/E"/>
</dbReference>
<evidence type="ECO:0000256" key="6">
    <source>
        <dbReference type="ARBA" id="ARBA00022917"/>
    </source>
</evidence>
<keyword evidence="12" id="KW-0808">Transferase</keyword>
<keyword evidence="3 10" id="KW-0436">Ligase</keyword>
<dbReference type="FunFam" id="1.10.10.410:FF:000001">
    <property type="entry name" value="Aspartyl/glutamyl-tRNA(Asn/Gln) amidotransferase subunit B"/>
    <property type="match status" value="1"/>
</dbReference>
<proteinExistence type="inferred from homology"/>
<evidence type="ECO:0000313" key="13">
    <source>
        <dbReference type="Proteomes" id="UP000285138"/>
    </source>
</evidence>
<dbReference type="InterPro" id="IPR006075">
    <property type="entry name" value="Asn/Gln-tRNA_Trfase_suB/E_cat"/>
</dbReference>
<evidence type="ECO:0000256" key="4">
    <source>
        <dbReference type="ARBA" id="ARBA00022741"/>
    </source>
</evidence>
<dbReference type="AlphaFoldDB" id="A0A424YAK5"/>
<evidence type="ECO:0000256" key="10">
    <source>
        <dbReference type="HAMAP-Rule" id="MF_00121"/>
    </source>
</evidence>
<evidence type="ECO:0000256" key="8">
    <source>
        <dbReference type="ARBA" id="ARBA00047380"/>
    </source>
</evidence>
<accession>A0A424YAK5</accession>
<dbReference type="GO" id="GO:0050566">
    <property type="term" value="F:asparaginyl-tRNA synthase (glutamine-hydrolyzing) activity"/>
    <property type="evidence" value="ECO:0007669"/>
    <property type="project" value="RHEA"/>
</dbReference>